<evidence type="ECO:0000259" key="4">
    <source>
        <dbReference type="PROSITE" id="PS01124"/>
    </source>
</evidence>
<dbReference type="SUPFAM" id="SSF46689">
    <property type="entry name" value="Homeodomain-like"/>
    <property type="match status" value="1"/>
</dbReference>
<dbReference type="AlphaFoldDB" id="A0A1E5XQC9"/>
<dbReference type="SMART" id="SM00342">
    <property type="entry name" value="HTH_ARAC"/>
    <property type="match status" value="1"/>
</dbReference>
<evidence type="ECO:0000256" key="3">
    <source>
        <dbReference type="ARBA" id="ARBA00023163"/>
    </source>
</evidence>
<evidence type="ECO:0000313" key="6">
    <source>
        <dbReference type="Proteomes" id="UP000095463"/>
    </source>
</evidence>
<protein>
    <recommendedName>
        <fullName evidence="4">HTH araC/xylS-type domain-containing protein</fullName>
    </recommendedName>
</protein>
<dbReference type="RefSeq" id="WP_069909998.1">
    <property type="nucleotide sequence ID" value="NZ_LAJE02000185.1"/>
</dbReference>
<dbReference type="Proteomes" id="UP000095463">
    <property type="component" value="Unassembled WGS sequence"/>
</dbReference>
<gene>
    <name evidence="5" type="ORF">VW23_019460</name>
</gene>
<reference evidence="5 6" key="1">
    <citation type="journal article" date="2015" name="Genome Announc.">
        <title>Genome Assemblies of Three Soil-Associated Devosia species: D. insulae, D. limi, and D. soli.</title>
        <authorList>
            <person name="Hassan Y.I."/>
            <person name="Lepp D."/>
            <person name="Zhou T."/>
        </authorList>
    </citation>
    <scope>NUCLEOTIDE SEQUENCE [LARGE SCALE GENOMIC DNA]</scope>
    <source>
        <strain evidence="5 6">DS-56</strain>
    </source>
</reference>
<keyword evidence="1" id="KW-0805">Transcription regulation</keyword>
<keyword evidence="2" id="KW-0238">DNA-binding</keyword>
<evidence type="ECO:0000256" key="2">
    <source>
        <dbReference type="ARBA" id="ARBA00023125"/>
    </source>
</evidence>
<dbReference type="Pfam" id="PF12833">
    <property type="entry name" value="HTH_18"/>
    <property type="match status" value="1"/>
</dbReference>
<dbReference type="GO" id="GO:0043565">
    <property type="term" value="F:sequence-specific DNA binding"/>
    <property type="evidence" value="ECO:0007669"/>
    <property type="project" value="InterPro"/>
</dbReference>
<dbReference type="InterPro" id="IPR018060">
    <property type="entry name" value="HTH_AraC"/>
</dbReference>
<keyword evidence="6" id="KW-1185">Reference proteome</keyword>
<dbReference type="PROSITE" id="PS01124">
    <property type="entry name" value="HTH_ARAC_FAMILY_2"/>
    <property type="match status" value="1"/>
</dbReference>
<dbReference type="InterPro" id="IPR009057">
    <property type="entry name" value="Homeodomain-like_sf"/>
</dbReference>
<dbReference type="PANTHER" id="PTHR46796">
    <property type="entry name" value="HTH-TYPE TRANSCRIPTIONAL ACTIVATOR RHAS-RELATED"/>
    <property type="match status" value="1"/>
</dbReference>
<evidence type="ECO:0000256" key="1">
    <source>
        <dbReference type="ARBA" id="ARBA00023015"/>
    </source>
</evidence>
<dbReference type="GO" id="GO:0003700">
    <property type="term" value="F:DNA-binding transcription factor activity"/>
    <property type="evidence" value="ECO:0007669"/>
    <property type="project" value="InterPro"/>
</dbReference>
<dbReference type="EMBL" id="LAJE02000185">
    <property type="protein sequence ID" value="OEO30806.1"/>
    <property type="molecule type" value="Genomic_DNA"/>
</dbReference>
<dbReference type="Gene3D" id="1.10.10.60">
    <property type="entry name" value="Homeodomain-like"/>
    <property type="match status" value="1"/>
</dbReference>
<comment type="caution">
    <text evidence="5">The sequence shown here is derived from an EMBL/GenBank/DDBJ whole genome shotgun (WGS) entry which is preliminary data.</text>
</comment>
<accession>A0A1E5XQC9</accession>
<dbReference type="InterPro" id="IPR050204">
    <property type="entry name" value="AraC_XylS_family_regulators"/>
</dbReference>
<proteinExistence type="predicted"/>
<organism evidence="5 6">
    <name type="scientific">Devosia insulae DS-56</name>
    <dbReference type="NCBI Taxonomy" id="1116389"/>
    <lineage>
        <taxon>Bacteria</taxon>
        <taxon>Pseudomonadati</taxon>
        <taxon>Pseudomonadota</taxon>
        <taxon>Alphaproteobacteria</taxon>
        <taxon>Hyphomicrobiales</taxon>
        <taxon>Devosiaceae</taxon>
        <taxon>Devosia</taxon>
    </lineage>
</organism>
<feature type="domain" description="HTH araC/xylS-type" evidence="4">
    <location>
        <begin position="149"/>
        <end position="221"/>
    </location>
</feature>
<evidence type="ECO:0000313" key="5">
    <source>
        <dbReference type="EMBL" id="OEO30806.1"/>
    </source>
</evidence>
<name>A0A1E5XQC9_9HYPH</name>
<keyword evidence="3" id="KW-0804">Transcription</keyword>
<sequence length="231" mass="25782">MKRIVQSRPIDSPFVESISSVRFDTTGTTLMQPDGCWDIAIIKRGDETMVLRTGLTTQAVVYEHEVGDEQLVISFKPHSFMPLMPGDIMRDEGVMLEKFGKAGFWIGTDVREIPTFENADVFVERLVRDGIIDSNELVASVVEGQPKAMTERTLQRHFLRTTGLTYKHFTLVQRAQKAVAMLQMGRPAVDVALALGFSDQAHMINSLKAIMGQTPREIVRAGPDEVVGNFQ</sequence>
<dbReference type="OrthoDB" id="9815799at2"/>